<reference evidence="14" key="1">
    <citation type="journal article" date="2023" name="G3 (Bethesda)">
        <title>Whole genome assemblies of Zophobas morio and Tenebrio molitor.</title>
        <authorList>
            <person name="Kaur S."/>
            <person name="Stinson S.A."/>
            <person name="diCenzo G.C."/>
        </authorList>
    </citation>
    <scope>NUCLEOTIDE SEQUENCE</scope>
    <source>
        <strain evidence="14">QUZm001</strain>
    </source>
</reference>
<evidence type="ECO:0000259" key="13">
    <source>
        <dbReference type="PROSITE" id="PS51184"/>
    </source>
</evidence>
<dbReference type="FunFam" id="2.60.120.10:FF:000059">
    <property type="entry name" value="jmjC domain-containing protein 7"/>
    <property type="match status" value="1"/>
</dbReference>
<keyword evidence="15" id="KW-1185">Reference proteome</keyword>
<evidence type="ECO:0000256" key="11">
    <source>
        <dbReference type="ARBA" id="ARBA00066577"/>
    </source>
</evidence>
<evidence type="ECO:0000256" key="6">
    <source>
        <dbReference type="ARBA" id="ARBA00022801"/>
    </source>
</evidence>
<dbReference type="PANTHER" id="PTHR12461">
    <property type="entry name" value="HYPOXIA-INDUCIBLE FACTOR 1 ALPHA INHIBITOR-RELATED"/>
    <property type="match status" value="1"/>
</dbReference>
<evidence type="ECO:0000256" key="1">
    <source>
        <dbReference type="ARBA" id="ARBA00001954"/>
    </source>
</evidence>
<evidence type="ECO:0000256" key="12">
    <source>
        <dbReference type="ARBA" id="ARBA00071397"/>
    </source>
</evidence>
<dbReference type="EC" id="1.14.11.63" evidence="11"/>
<comment type="cofactor">
    <cofactor evidence="1">
        <name>Fe(2+)</name>
        <dbReference type="ChEBI" id="CHEBI:29033"/>
    </cofactor>
</comment>
<protein>
    <recommendedName>
        <fullName evidence="12">Bifunctional peptidase and (3S)-lysyl hydroxylase JMJD7</fullName>
        <ecNumber evidence="11">1.14.11.63</ecNumber>
    </recommendedName>
</protein>
<keyword evidence="10" id="KW-0539">Nucleus</keyword>
<feature type="domain" description="JmjC" evidence="13">
    <location>
        <begin position="141"/>
        <end position="317"/>
    </location>
</feature>
<dbReference type="GO" id="GO:0106155">
    <property type="term" value="F:peptidyl-lysine 3-dioxygenase activity"/>
    <property type="evidence" value="ECO:0007669"/>
    <property type="project" value="UniProtKB-EC"/>
</dbReference>
<comment type="subcellular location">
    <subcellularLocation>
        <location evidence="3">Cytoplasm</location>
    </subcellularLocation>
    <subcellularLocation>
        <location evidence="2">Nucleus</location>
    </subcellularLocation>
</comment>
<evidence type="ECO:0000256" key="3">
    <source>
        <dbReference type="ARBA" id="ARBA00004496"/>
    </source>
</evidence>
<organism evidence="14 15">
    <name type="scientific">Zophobas morio</name>
    <dbReference type="NCBI Taxonomy" id="2755281"/>
    <lineage>
        <taxon>Eukaryota</taxon>
        <taxon>Metazoa</taxon>
        <taxon>Ecdysozoa</taxon>
        <taxon>Arthropoda</taxon>
        <taxon>Hexapoda</taxon>
        <taxon>Insecta</taxon>
        <taxon>Pterygota</taxon>
        <taxon>Neoptera</taxon>
        <taxon>Endopterygota</taxon>
        <taxon>Coleoptera</taxon>
        <taxon>Polyphaga</taxon>
        <taxon>Cucujiformia</taxon>
        <taxon>Tenebrionidae</taxon>
        <taxon>Zophobas</taxon>
    </lineage>
</organism>
<keyword evidence="9" id="KW-1015">Disulfide bond</keyword>
<evidence type="ECO:0000256" key="4">
    <source>
        <dbReference type="ARBA" id="ARBA00022490"/>
    </source>
</evidence>
<evidence type="ECO:0000256" key="5">
    <source>
        <dbReference type="ARBA" id="ARBA00022723"/>
    </source>
</evidence>
<accession>A0AA38IFZ1</accession>
<dbReference type="GO" id="GO:0005634">
    <property type="term" value="C:nucleus"/>
    <property type="evidence" value="ECO:0007669"/>
    <property type="project" value="UniProtKB-SubCell"/>
</dbReference>
<sequence length="322" mass="37765">MSSQVIKDAFNVLMEETKALLHVHPEVPVISEKDASSPNWPFRFYRDYVSKNCPVLIEGGCDHFPALSKWTPQYFMDTFPDKEVTVAVTPNGYADGLAPKITEKGKVQYFVLPEEVQMTMKEFLTKLDDQNRQHICYIQKQNSNLTEDFGELMEDVDSEIPWASEAFNKKPDAINFWMGDARAITSMHKDPYENIYCVLDGFKDFILIPPTDLPYVPHRTYPVGTYRDVISKTSNIEDKQTEKIEWVAVDPLKKQHYEKYPQFNNATQYKIRVNSGDALYIPSLWFHHVRQSHKCIAVNYWYDMEYDLKYCYYRMLKRLTQP</sequence>
<evidence type="ECO:0000256" key="8">
    <source>
        <dbReference type="ARBA" id="ARBA00023004"/>
    </source>
</evidence>
<keyword evidence="4" id="KW-0963">Cytoplasm</keyword>
<gene>
    <name evidence="14" type="ORF">Zmor_013641</name>
</gene>
<keyword evidence="7" id="KW-0560">Oxidoreductase</keyword>
<keyword evidence="5" id="KW-0479">Metal-binding</keyword>
<dbReference type="GO" id="GO:0005737">
    <property type="term" value="C:cytoplasm"/>
    <property type="evidence" value="ECO:0007669"/>
    <property type="project" value="UniProtKB-SubCell"/>
</dbReference>
<dbReference type="InterPro" id="IPR041667">
    <property type="entry name" value="Cupin_8"/>
</dbReference>
<evidence type="ECO:0000256" key="9">
    <source>
        <dbReference type="ARBA" id="ARBA00023157"/>
    </source>
</evidence>
<dbReference type="InterPro" id="IPR014710">
    <property type="entry name" value="RmlC-like_jellyroll"/>
</dbReference>
<proteinExistence type="predicted"/>
<evidence type="ECO:0000256" key="2">
    <source>
        <dbReference type="ARBA" id="ARBA00004123"/>
    </source>
</evidence>
<dbReference type="Gene3D" id="2.60.120.10">
    <property type="entry name" value="Jelly Rolls"/>
    <property type="match status" value="1"/>
</dbReference>
<comment type="caution">
    <text evidence="14">The sequence shown here is derived from an EMBL/GenBank/DDBJ whole genome shotgun (WGS) entry which is preliminary data.</text>
</comment>
<dbReference type="Pfam" id="PF13621">
    <property type="entry name" value="Cupin_8"/>
    <property type="match status" value="1"/>
</dbReference>
<evidence type="ECO:0000313" key="15">
    <source>
        <dbReference type="Proteomes" id="UP001168821"/>
    </source>
</evidence>
<dbReference type="GO" id="GO:0046872">
    <property type="term" value="F:metal ion binding"/>
    <property type="evidence" value="ECO:0007669"/>
    <property type="project" value="UniProtKB-KW"/>
</dbReference>
<dbReference type="PROSITE" id="PS51184">
    <property type="entry name" value="JMJC"/>
    <property type="match status" value="1"/>
</dbReference>
<dbReference type="SUPFAM" id="SSF51197">
    <property type="entry name" value="Clavaminate synthase-like"/>
    <property type="match status" value="1"/>
</dbReference>
<evidence type="ECO:0000313" key="14">
    <source>
        <dbReference type="EMBL" id="KAJ3654453.1"/>
    </source>
</evidence>
<keyword evidence="6" id="KW-0378">Hydrolase</keyword>
<dbReference type="Proteomes" id="UP001168821">
    <property type="component" value="Unassembled WGS sequence"/>
</dbReference>
<dbReference type="SMART" id="SM00558">
    <property type="entry name" value="JmjC"/>
    <property type="match status" value="1"/>
</dbReference>
<name>A0AA38IFZ1_9CUCU</name>
<evidence type="ECO:0000256" key="10">
    <source>
        <dbReference type="ARBA" id="ARBA00023242"/>
    </source>
</evidence>
<evidence type="ECO:0000256" key="7">
    <source>
        <dbReference type="ARBA" id="ARBA00023002"/>
    </source>
</evidence>
<dbReference type="AlphaFoldDB" id="A0AA38IFZ1"/>
<dbReference type="EMBL" id="JALNTZ010000004">
    <property type="protein sequence ID" value="KAJ3654453.1"/>
    <property type="molecule type" value="Genomic_DNA"/>
</dbReference>
<dbReference type="PANTHER" id="PTHR12461:SF99">
    <property type="entry name" value="BIFUNCTIONAL PEPTIDASE AND (3S)-LYSYL HYDROXYLASE JMJD7"/>
    <property type="match status" value="1"/>
</dbReference>
<keyword evidence="8" id="KW-0408">Iron</keyword>
<dbReference type="GO" id="GO:0016787">
    <property type="term" value="F:hydrolase activity"/>
    <property type="evidence" value="ECO:0007669"/>
    <property type="project" value="UniProtKB-KW"/>
</dbReference>
<dbReference type="InterPro" id="IPR003347">
    <property type="entry name" value="JmjC_dom"/>
</dbReference>